<dbReference type="GO" id="GO:0000155">
    <property type="term" value="F:phosphorelay sensor kinase activity"/>
    <property type="evidence" value="ECO:0007669"/>
    <property type="project" value="InterPro"/>
</dbReference>
<name>A0A5B9P588_9BACT</name>
<dbReference type="Proteomes" id="UP000322214">
    <property type="component" value="Chromosome"/>
</dbReference>
<dbReference type="Pfam" id="PF01584">
    <property type="entry name" value="CheW"/>
    <property type="match status" value="1"/>
</dbReference>
<dbReference type="Gene3D" id="2.30.30.40">
    <property type="entry name" value="SH3 Domains"/>
    <property type="match status" value="1"/>
</dbReference>
<dbReference type="InterPro" id="IPR005467">
    <property type="entry name" value="His_kinase_dom"/>
</dbReference>
<dbReference type="SMART" id="SM00448">
    <property type="entry name" value="REC"/>
    <property type="match status" value="1"/>
</dbReference>
<dbReference type="SMART" id="SM00073">
    <property type="entry name" value="HPT"/>
    <property type="match status" value="2"/>
</dbReference>
<dbReference type="InterPro" id="IPR002545">
    <property type="entry name" value="CheW-lke_dom"/>
</dbReference>
<evidence type="ECO:0000256" key="1">
    <source>
        <dbReference type="ARBA" id="ARBA00000085"/>
    </source>
</evidence>
<dbReference type="OrthoDB" id="9803176at2"/>
<feature type="modified residue" description="4-aspartylphosphate" evidence="7">
    <location>
        <position position="933"/>
    </location>
</feature>
<dbReference type="Pfam" id="PF00072">
    <property type="entry name" value="Response_reg"/>
    <property type="match status" value="1"/>
</dbReference>
<dbReference type="SMART" id="SM01231">
    <property type="entry name" value="H-kinase_dim"/>
    <property type="match status" value="1"/>
</dbReference>
<dbReference type="InterPro" id="IPR036641">
    <property type="entry name" value="HPT_dom_sf"/>
</dbReference>
<proteinExistence type="predicted"/>
<dbReference type="Gene3D" id="1.10.287.560">
    <property type="entry name" value="Histidine kinase CheA-like, homodimeric domain"/>
    <property type="match status" value="1"/>
</dbReference>
<dbReference type="SMART" id="SM00260">
    <property type="entry name" value="CheW"/>
    <property type="match status" value="1"/>
</dbReference>
<keyword evidence="8" id="KW-0175">Coiled coil</keyword>
<dbReference type="Pfam" id="PF01627">
    <property type="entry name" value="Hpt"/>
    <property type="match status" value="2"/>
</dbReference>
<evidence type="ECO:0000256" key="4">
    <source>
        <dbReference type="ARBA" id="ARBA00022679"/>
    </source>
</evidence>
<dbReference type="KEGG" id="mff:MFFC18_12900"/>
<dbReference type="InterPro" id="IPR036061">
    <property type="entry name" value="CheW-like_dom_sf"/>
</dbReference>
<feature type="domain" description="Histidine kinase" evidence="10">
    <location>
        <begin position="469"/>
        <end position="724"/>
    </location>
</feature>
<dbReference type="EC" id="2.7.13.3" evidence="2"/>
<dbReference type="PANTHER" id="PTHR43395:SF1">
    <property type="entry name" value="CHEMOTAXIS PROTEIN CHEA"/>
    <property type="match status" value="1"/>
</dbReference>
<dbReference type="FunFam" id="3.30.565.10:FF:000016">
    <property type="entry name" value="Chemotaxis protein CheA, putative"/>
    <property type="match status" value="1"/>
</dbReference>
<dbReference type="InterPro" id="IPR037006">
    <property type="entry name" value="CheA-like_homodim_sf"/>
</dbReference>
<dbReference type="Pfam" id="PF02518">
    <property type="entry name" value="HATPase_c"/>
    <property type="match status" value="1"/>
</dbReference>
<dbReference type="RefSeq" id="WP_075084380.1">
    <property type="nucleotide sequence ID" value="NZ_CP042912.1"/>
</dbReference>
<evidence type="ECO:0000256" key="8">
    <source>
        <dbReference type="SAM" id="Coils"/>
    </source>
</evidence>
<keyword evidence="5" id="KW-0418">Kinase</keyword>
<evidence type="ECO:0000259" key="11">
    <source>
        <dbReference type="PROSITE" id="PS50110"/>
    </source>
</evidence>
<feature type="modified residue" description="Phosphohistidine" evidence="6">
    <location>
        <position position="244"/>
    </location>
</feature>
<evidence type="ECO:0000259" key="12">
    <source>
        <dbReference type="PROSITE" id="PS50851"/>
    </source>
</evidence>
<accession>A0A5B9P588</accession>
<dbReference type="GO" id="GO:0005737">
    <property type="term" value="C:cytoplasm"/>
    <property type="evidence" value="ECO:0007669"/>
    <property type="project" value="InterPro"/>
</dbReference>
<dbReference type="SUPFAM" id="SSF50341">
    <property type="entry name" value="CheW-like"/>
    <property type="match status" value="1"/>
</dbReference>
<dbReference type="InterPro" id="IPR004105">
    <property type="entry name" value="CheA-like_dim"/>
</dbReference>
<dbReference type="EMBL" id="CP042912">
    <property type="protein sequence ID" value="QEG21434.1"/>
    <property type="molecule type" value="Genomic_DNA"/>
</dbReference>
<feature type="domain" description="Response regulatory" evidence="11">
    <location>
        <begin position="882"/>
        <end position="1000"/>
    </location>
</feature>
<dbReference type="SUPFAM" id="SSF47384">
    <property type="entry name" value="Homodimeric domain of signal transducing histidine kinase"/>
    <property type="match status" value="1"/>
</dbReference>
<dbReference type="InterPro" id="IPR001789">
    <property type="entry name" value="Sig_transdc_resp-reg_receiver"/>
</dbReference>
<evidence type="ECO:0000256" key="6">
    <source>
        <dbReference type="PROSITE-ProRule" id="PRU00110"/>
    </source>
</evidence>
<dbReference type="InterPro" id="IPR011006">
    <property type="entry name" value="CheY-like_superfamily"/>
</dbReference>
<dbReference type="PANTHER" id="PTHR43395">
    <property type="entry name" value="SENSOR HISTIDINE KINASE CHEA"/>
    <property type="match status" value="1"/>
</dbReference>
<dbReference type="PROSITE" id="PS50851">
    <property type="entry name" value="CHEW"/>
    <property type="match status" value="1"/>
</dbReference>
<evidence type="ECO:0000256" key="2">
    <source>
        <dbReference type="ARBA" id="ARBA00012438"/>
    </source>
</evidence>
<dbReference type="InterPro" id="IPR051315">
    <property type="entry name" value="Bact_Chemotaxis_CheA"/>
</dbReference>
<keyword evidence="4 14" id="KW-0808">Transferase</keyword>
<dbReference type="InterPro" id="IPR036890">
    <property type="entry name" value="HATPase_C_sf"/>
</dbReference>
<feature type="coiled-coil region" evidence="8">
    <location>
        <begin position="417"/>
        <end position="444"/>
    </location>
</feature>
<dbReference type="Gene3D" id="1.20.120.160">
    <property type="entry name" value="HPT domain"/>
    <property type="match status" value="2"/>
</dbReference>
<evidence type="ECO:0000256" key="9">
    <source>
        <dbReference type="SAM" id="MobiDB-lite"/>
    </source>
</evidence>
<sequence length="1009" mass="110447">MPSNDNVDINEVLRQLRAGGNMPEELAEIFSEEAEEHMRNIYDGLDRLRVDPNDEPALSDVRRSSHTLKGAAGAVGFEAITRLAHRMEDLLDWLGDHKQGPNENQLQLLLTTADQIDDLTTSEIDFEEMAGTLIEIYGQYDKVMASLGTANVDPVGDDAMSANAHSDEEDAAEALGESQAEVPAVDVDEIRTELESGSTISDELAEIFAEEADEHLAAIGTGLTQLISDPADKSAAADVRRSAHTLKGAAGAVGMMSMHRLAWRVEMLLDALAESAATLTAEQVELLNESGERLLELRNGSYKTDDLTAALATIYGRYEQELALLVPAKQVQPETSNEVVAADAAGDLPKNTAGKGEAVEAKDAAQDSNVEPGKSQKQKAAANQPTQYLRVPLDRLDSLVSLVGEMVVNRSTFSQRLNDFADRIEEMNSSLDRLRTVASDVETRYSVEALQAGKLRERGLGVNRIKATLAGNEATDELDSLEFDRYTDFHLLARSLSEATNDIAVISSELRNLHGDFDSLINRQQRFNRDAQSNLMHVRMVPVGNIANRLDRTIRSVSNKLGKKIDLAISGENTELDKTVLEEITDPLLHLIRNAMDHGIETPAQRLSAGKPERSQLRIEALNQGTQVTIRVIDDGRGLDAEKIRLKAVERKLIREDQKLTKEETHALIFTPGFSTADALTDVSGRGVGMDVVREAVQRLKGTIQVESVVGVGSTFTIHLPTTLAVSNALLVESSGHTFAIPMQSVQQIKRLDPTAVTKVGAHPMINLGDRMLLLKDLANHMELRSDQEKFEETKAMLLIRTGDDEVAVTIDSIEGGQDIVVKSLGDHLRHVPGYLGATVSGDGTVIPILDPADLCGQESSAKRANRMRRRSDNAPKIHRKTAMVVDDSLSVRRVTTNLLRSFGWEVIDAKDGVDALEKLAAADTPPDVFLCDMEMPRMDGLELVSRIRSQAEFRTTPVVMVTSRAGEKHRKLAREAGADEHVVKPFNDENLIGLIDRMVTEHRELVGV</sequence>
<dbReference type="Gene3D" id="3.30.565.10">
    <property type="entry name" value="Histidine kinase-like ATPase, C-terminal domain"/>
    <property type="match status" value="1"/>
</dbReference>
<comment type="catalytic activity">
    <reaction evidence="1">
        <text>ATP + protein L-histidine = ADP + protein N-phospho-L-histidine.</text>
        <dbReference type="EC" id="2.7.13.3"/>
    </reaction>
</comment>
<dbReference type="InterPro" id="IPR003594">
    <property type="entry name" value="HATPase_dom"/>
</dbReference>
<feature type="domain" description="HPt" evidence="13">
    <location>
        <begin position="19"/>
        <end position="123"/>
    </location>
</feature>
<dbReference type="InterPro" id="IPR008207">
    <property type="entry name" value="Sig_transdc_His_kin_Hpt_dom"/>
</dbReference>
<dbReference type="PROSITE" id="PS50894">
    <property type="entry name" value="HPT"/>
    <property type="match status" value="2"/>
</dbReference>
<evidence type="ECO:0000313" key="15">
    <source>
        <dbReference type="Proteomes" id="UP000322214"/>
    </source>
</evidence>
<organism evidence="14 15">
    <name type="scientific">Mariniblastus fucicola</name>
    <dbReference type="NCBI Taxonomy" id="980251"/>
    <lineage>
        <taxon>Bacteria</taxon>
        <taxon>Pseudomonadati</taxon>
        <taxon>Planctomycetota</taxon>
        <taxon>Planctomycetia</taxon>
        <taxon>Pirellulales</taxon>
        <taxon>Pirellulaceae</taxon>
        <taxon>Mariniblastus</taxon>
    </lineage>
</organism>
<dbReference type="SMART" id="SM00387">
    <property type="entry name" value="HATPase_c"/>
    <property type="match status" value="1"/>
</dbReference>
<gene>
    <name evidence="14" type="primary">cheA_2</name>
    <name evidence="14" type="ORF">MFFC18_12900</name>
</gene>
<dbReference type="Gene3D" id="3.40.50.2300">
    <property type="match status" value="1"/>
</dbReference>
<dbReference type="Pfam" id="PF02895">
    <property type="entry name" value="H-kinase_dim"/>
    <property type="match status" value="1"/>
</dbReference>
<dbReference type="InterPro" id="IPR004358">
    <property type="entry name" value="Sig_transdc_His_kin-like_C"/>
</dbReference>
<feature type="region of interest" description="Disordered" evidence="9">
    <location>
        <begin position="344"/>
        <end position="386"/>
    </location>
</feature>
<evidence type="ECO:0000313" key="14">
    <source>
        <dbReference type="EMBL" id="QEG21434.1"/>
    </source>
</evidence>
<dbReference type="SUPFAM" id="SSF55874">
    <property type="entry name" value="ATPase domain of HSP90 chaperone/DNA topoisomerase II/histidine kinase"/>
    <property type="match status" value="1"/>
</dbReference>
<keyword evidence="3 7" id="KW-0597">Phosphoprotein</keyword>
<dbReference type="STRING" id="980251.GCA_001642875_01585"/>
<feature type="domain" description="HPt" evidence="13">
    <location>
        <begin position="197"/>
        <end position="301"/>
    </location>
</feature>
<evidence type="ECO:0000259" key="10">
    <source>
        <dbReference type="PROSITE" id="PS50109"/>
    </source>
</evidence>
<dbReference type="PROSITE" id="PS50109">
    <property type="entry name" value="HIS_KIN"/>
    <property type="match status" value="1"/>
</dbReference>
<reference evidence="14 15" key="1">
    <citation type="submission" date="2019-08" db="EMBL/GenBank/DDBJ databases">
        <title>Deep-cultivation of Planctomycetes and their phenomic and genomic characterization uncovers novel biology.</title>
        <authorList>
            <person name="Wiegand S."/>
            <person name="Jogler M."/>
            <person name="Boedeker C."/>
            <person name="Pinto D."/>
            <person name="Vollmers J."/>
            <person name="Rivas-Marin E."/>
            <person name="Kohn T."/>
            <person name="Peeters S.H."/>
            <person name="Heuer A."/>
            <person name="Rast P."/>
            <person name="Oberbeckmann S."/>
            <person name="Bunk B."/>
            <person name="Jeske O."/>
            <person name="Meyerdierks A."/>
            <person name="Storesund J.E."/>
            <person name="Kallscheuer N."/>
            <person name="Luecker S."/>
            <person name="Lage O.M."/>
            <person name="Pohl T."/>
            <person name="Merkel B.J."/>
            <person name="Hornburger P."/>
            <person name="Mueller R.-W."/>
            <person name="Bruemmer F."/>
            <person name="Labrenz M."/>
            <person name="Spormann A.M."/>
            <person name="Op den Camp H."/>
            <person name="Overmann J."/>
            <person name="Amann R."/>
            <person name="Jetten M.S.M."/>
            <person name="Mascher T."/>
            <person name="Medema M.H."/>
            <person name="Devos D.P."/>
            <person name="Kaster A.-K."/>
            <person name="Ovreas L."/>
            <person name="Rohde M."/>
            <person name="Galperin M.Y."/>
            <person name="Jogler C."/>
        </authorList>
    </citation>
    <scope>NUCLEOTIDE SEQUENCE [LARGE SCALE GENOMIC DNA]</scope>
    <source>
        <strain evidence="14 15">FC18</strain>
    </source>
</reference>
<dbReference type="PRINTS" id="PR00344">
    <property type="entry name" value="BCTRLSENSOR"/>
</dbReference>
<dbReference type="CDD" id="cd00088">
    <property type="entry name" value="HPT"/>
    <property type="match status" value="2"/>
</dbReference>
<dbReference type="InterPro" id="IPR036097">
    <property type="entry name" value="HisK_dim/P_sf"/>
</dbReference>
<evidence type="ECO:0000256" key="5">
    <source>
        <dbReference type="ARBA" id="ARBA00022777"/>
    </source>
</evidence>
<dbReference type="AlphaFoldDB" id="A0A5B9P588"/>
<evidence type="ECO:0000256" key="3">
    <source>
        <dbReference type="ARBA" id="ARBA00022553"/>
    </source>
</evidence>
<dbReference type="SUPFAM" id="SSF47226">
    <property type="entry name" value="Histidine-containing phosphotransfer domain, HPT domain"/>
    <property type="match status" value="2"/>
</dbReference>
<feature type="domain" description="CheW-like" evidence="12">
    <location>
        <begin position="726"/>
        <end position="861"/>
    </location>
</feature>
<dbReference type="GO" id="GO:0006935">
    <property type="term" value="P:chemotaxis"/>
    <property type="evidence" value="ECO:0007669"/>
    <property type="project" value="InterPro"/>
</dbReference>
<protein>
    <recommendedName>
        <fullName evidence="2">histidine kinase</fullName>
        <ecNumber evidence="2">2.7.13.3</ecNumber>
    </recommendedName>
</protein>
<evidence type="ECO:0000256" key="7">
    <source>
        <dbReference type="PROSITE-ProRule" id="PRU00169"/>
    </source>
</evidence>
<feature type="modified residue" description="Phosphohistidine" evidence="6">
    <location>
        <position position="66"/>
    </location>
</feature>
<dbReference type="PROSITE" id="PS50110">
    <property type="entry name" value="RESPONSE_REGULATORY"/>
    <property type="match status" value="1"/>
</dbReference>
<keyword evidence="15" id="KW-1185">Reference proteome</keyword>
<evidence type="ECO:0000259" key="13">
    <source>
        <dbReference type="PROSITE" id="PS50894"/>
    </source>
</evidence>
<dbReference type="SUPFAM" id="SSF52172">
    <property type="entry name" value="CheY-like"/>
    <property type="match status" value="1"/>
</dbReference>